<dbReference type="AlphaFoldDB" id="A0A060CFI7"/>
<protein>
    <submittedName>
        <fullName evidence="2">CAZy families GH3 protein</fullName>
    </submittedName>
</protein>
<dbReference type="EMBL" id="KF124489">
    <property type="protein sequence ID" value="AIA91805.1"/>
    <property type="molecule type" value="Genomic_DNA"/>
</dbReference>
<dbReference type="GO" id="GO:0004553">
    <property type="term" value="F:hydrolase activity, hydrolyzing O-glycosyl compounds"/>
    <property type="evidence" value="ECO:0007669"/>
    <property type="project" value="InterPro"/>
</dbReference>
<keyword evidence="1" id="KW-0378">Hydrolase</keyword>
<organism evidence="2">
    <name type="scientific">uncultured Dictyoglomus sp</name>
    <dbReference type="NCBI Taxonomy" id="221213"/>
    <lineage>
        <taxon>Bacteria</taxon>
        <taxon>Pseudomonadati</taxon>
        <taxon>Dictyoglomota</taxon>
        <taxon>Dictyoglomia</taxon>
        <taxon>Dictyoglomales</taxon>
        <taxon>Dictyoglomaceae</taxon>
        <taxon>Dictyoglomus</taxon>
        <taxon>environmental samples</taxon>
    </lineage>
</organism>
<dbReference type="SUPFAM" id="SSF51445">
    <property type="entry name" value="(Trans)glycosidases"/>
    <property type="match status" value="1"/>
</dbReference>
<proteinExistence type="predicted"/>
<dbReference type="InterPro" id="IPR036962">
    <property type="entry name" value="Glyco_hydro_3_N_sf"/>
</dbReference>
<name>A0A060CFI7_9BACT</name>
<sequence length="89" mass="10132">WGGVDDRLRSLAAGCDLEMPGDCDYFRAEVIKAVQNGKLPQKMLDQAVQRLLSVILPLAEQSKIENNDWQRRHHQIAIEAASQEQFIEK</sequence>
<dbReference type="GO" id="GO:0005975">
    <property type="term" value="P:carbohydrate metabolic process"/>
    <property type="evidence" value="ECO:0007669"/>
    <property type="project" value="InterPro"/>
</dbReference>
<accession>A0A060CFI7</accession>
<feature type="non-terminal residue" evidence="2">
    <location>
        <position position="1"/>
    </location>
</feature>
<dbReference type="InterPro" id="IPR017853">
    <property type="entry name" value="GH"/>
</dbReference>
<evidence type="ECO:0000313" key="2">
    <source>
        <dbReference type="EMBL" id="AIA91805.1"/>
    </source>
</evidence>
<evidence type="ECO:0000256" key="1">
    <source>
        <dbReference type="ARBA" id="ARBA00022801"/>
    </source>
</evidence>
<dbReference type="Gene3D" id="3.20.20.300">
    <property type="entry name" value="Glycoside hydrolase, family 3, N-terminal domain"/>
    <property type="match status" value="1"/>
</dbReference>
<reference evidence="2" key="1">
    <citation type="journal article" date="2013" name="Environ. Microbiol.">
        <title>Seasonally variable intestinal metagenomes of the red palm weevil (Rhynchophorus ferrugineus).</title>
        <authorList>
            <person name="Jia S."/>
            <person name="Zhang X."/>
            <person name="Zhang G."/>
            <person name="Yin A."/>
            <person name="Zhang S."/>
            <person name="Li F."/>
            <person name="Wang L."/>
            <person name="Zhao D."/>
            <person name="Yun Q."/>
            <person name="Tala"/>
            <person name="Wang J."/>
            <person name="Sun G."/>
            <person name="Baabdullah M."/>
            <person name="Yu X."/>
            <person name="Hu S."/>
            <person name="Al-Mssallem I.S."/>
            <person name="Yu J."/>
        </authorList>
    </citation>
    <scope>NUCLEOTIDE SEQUENCE</scope>
</reference>